<keyword evidence="8" id="KW-1185">Reference proteome</keyword>
<dbReference type="GO" id="GO:0035861">
    <property type="term" value="C:site of double-strand break"/>
    <property type="evidence" value="ECO:0007669"/>
    <property type="project" value="TreeGrafter"/>
</dbReference>
<dbReference type="AlphaFoldDB" id="A0A3P6SY90"/>
<dbReference type="PANTHER" id="PTHR45873">
    <property type="entry name" value="DNA POLYMERASE ETA"/>
    <property type="match status" value="1"/>
</dbReference>
<accession>A0A3P6SY90</accession>
<dbReference type="GO" id="GO:0009314">
    <property type="term" value="P:response to radiation"/>
    <property type="evidence" value="ECO:0007669"/>
    <property type="project" value="TreeGrafter"/>
</dbReference>
<dbReference type="GO" id="GO:0046872">
    <property type="term" value="F:metal ion binding"/>
    <property type="evidence" value="ECO:0007669"/>
    <property type="project" value="UniProtKB-KW"/>
</dbReference>
<keyword evidence="5" id="KW-0234">DNA repair</keyword>
<dbReference type="OrthoDB" id="5829345at2759"/>
<dbReference type="GO" id="GO:0005634">
    <property type="term" value="C:nucleus"/>
    <property type="evidence" value="ECO:0007669"/>
    <property type="project" value="UniProtKB-SubCell"/>
</dbReference>
<evidence type="ECO:0000313" key="8">
    <source>
        <dbReference type="Proteomes" id="UP000271889"/>
    </source>
</evidence>
<dbReference type="PANTHER" id="PTHR45873:SF1">
    <property type="entry name" value="DNA POLYMERASE ETA"/>
    <property type="match status" value="1"/>
</dbReference>
<name>A0A3P6SY90_CYLGO</name>
<dbReference type="Proteomes" id="UP000271889">
    <property type="component" value="Unassembled WGS sequence"/>
</dbReference>
<dbReference type="GO" id="GO:0006281">
    <property type="term" value="P:DNA repair"/>
    <property type="evidence" value="ECO:0007669"/>
    <property type="project" value="UniProtKB-KW"/>
</dbReference>
<keyword evidence="2" id="KW-0808">Transferase</keyword>
<keyword evidence="6" id="KW-0539">Nucleus</keyword>
<dbReference type="Gene3D" id="1.10.150.20">
    <property type="entry name" value="5' to 3' exonuclease, C-terminal subdomain"/>
    <property type="match status" value="1"/>
</dbReference>
<comment type="subcellular location">
    <subcellularLocation>
        <location evidence="1">Nucleus</location>
    </subcellularLocation>
</comment>
<keyword evidence="4" id="KW-0227">DNA damage</keyword>
<dbReference type="InterPro" id="IPR052230">
    <property type="entry name" value="DNA_polymerase_eta"/>
</dbReference>
<dbReference type="SUPFAM" id="SSF56672">
    <property type="entry name" value="DNA/RNA polymerases"/>
    <property type="match status" value="1"/>
</dbReference>
<proteinExistence type="predicted"/>
<evidence type="ECO:0000256" key="2">
    <source>
        <dbReference type="ARBA" id="ARBA00022679"/>
    </source>
</evidence>
<evidence type="ECO:0000313" key="7">
    <source>
        <dbReference type="EMBL" id="VDK58508.1"/>
    </source>
</evidence>
<keyword evidence="3" id="KW-0479">Metal-binding</keyword>
<dbReference type="InterPro" id="IPR043502">
    <property type="entry name" value="DNA/RNA_pol_sf"/>
</dbReference>
<evidence type="ECO:0008006" key="9">
    <source>
        <dbReference type="Google" id="ProtNLM"/>
    </source>
</evidence>
<evidence type="ECO:0000256" key="6">
    <source>
        <dbReference type="ARBA" id="ARBA00023242"/>
    </source>
</evidence>
<organism evidence="7 8">
    <name type="scientific">Cylicostephanus goldi</name>
    <name type="common">Nematode worm</name>
    <dbReference type="NCBI Taxonomy" id="71465"/>
    <lineage>
        <taxon>Eukaryota</taxon>
        <taxon>Metazoa</taxon>
        <taxon>Ecdysozoa</taxon>
        <taxon>Nematoda</taxon>
        <taxon>Chromadorea</taxon>
        <taxon>Rhabditida</taxon>
        <taxon>Rhabditina</taxon>
        <taxon>Rhabditomorpha</taxon>
        <taxon>Strongyloidea</taxon>
        <taxon>Strongylidae</taxon>
        <taxon>Cylicostephanus</taxon>
    </lineage>
</organism>
<evidence type="ECO:0000256" key="1">
    <source>
        <dbReference type="ARBA" id="ARBA00004123"/>
    </source>
</evidence>
<dbReference type="InterPro" id="IPR043128">
    <property type="entry name" value="Rev_trsase/Diguanyl_cyclase"/>
</dbReference>
<evidence type="ECO:0000256" key="3">
    <source>
        <dbReference type="ARBA" id="ARBA00022723"/>
    </source>
</evidence>
<dbReference type="GO" id="GO:0042276">
    <property type="term" value="P:error-prone translesion synthesis"/>
    <property type="evidence" value="ECO:0007669"/>
    <property type="project" value="TreeGrafter"/>
</dbReference>
<gene>
    <name evidence="7" type="ORF">CGOC_LOCUS4345</name>
</gene>
<evidence type="ECO:0000256" key="4">
    <source>
        <dbReference type="ARBA" id="ARBA00022763"/>
    </source>
</evidence>
<evidence type="ECO:0000256" key="5">
    <source>
        <dbReference type="ARBA" id="ARBA00023204"/>
    </source>
</evidence>
<protein>
    <recommendedName>
        <fullName evidence="9">UmuC domain-containing protein</fullName>
    </recommendedName>
</protein>
<reference evidence="7 8" key="1">
    <citation type="submission" date="2018-11" db="EMBL/GenBank/DDBJ databases">
        <authorList>
            <consortium name="Pathogen Informatics"/>
        </authorList>
    </citation>
    <scope>NUCLEOTIDE SEQUENCE [LARGE SCALE GENOMIC DNA]</scope>
</reference>
<dbReference type="Gene3D" id="3.30.70.270">
    <property type="match status" value="1"/>
</dbReference>
<dbReference type="GO" id="GO:0003887">
    <property type="term" value="F:DNA-directed DNA polymerase activity"/>
    <property type="evidence" value="ECO:0007669"/>
    <property type="project" value="TreeGrafter"/>
</dbReference>
<dbReference type="GO" id="GO:0005657">
    <property type="term" value="C:replication fork"/>
    <property type="evidence" value="ECO:0007669"/>
    <property type="project" value="TreeGrafter"/>
</dbReference>
<dbReference type="EMBL" id="UYRV01011928">
    <property type="protein sequence ID" value="VDK58508.1"/>
    <property type="molecule type" value="Genomic_DNA"/>
</dbReference>
<sequence length="214" mass="23794">MVMIGATKMAMIVKRACEVGLTIGAQRRSLRLAVAAQYVEQMRARIRECTQLQCSGGIGNNKVNHVAKLICARHKPRHQTIIPSDHVPVIFSQTPVGDLRMLGGKLGHANKDNLGDLATIPFELLEKHFERKAKWISQLAKGHDDEPVRNNQLSIGVSKNFLGKNALTTVAEVRRIHPVFNLLMDASRFTEGISVQSQNIMGWIEKRTQLKEAG</sequence>